<dbReference type="PANTHER" id="PTHR28076:SF1">
    <property type="entry name" value="PROSPORE MEMBRANE ADAPTER PROTEIN SPO71"/>
    <property type="match status" value="1"/>
</dbReference>
<feature type="compositionally biased region" description="Basic and acidic residues" evidence="1">
    <location>
        <begin position="749"/>
        <end position="762"/>
    </location>
</feature>
<organism evidence="4 5">
    <name type="scientific">Marasmiellus scandens</name>
    <dbReference type="NCBI Taxonomy" id="2682957"/>
    <lineage>
        <taxon>Eukaryota</taxon>
        <taxon>Fungi</taxon>
        <taxon>Dikarya</taxon>
        <taxon>Basidiomycota</taxon>
        <taxon>Agaricomycotina</taxon>
        <taxon>Agaricomycetes</taxon>
        <taxon>Agaricomycetidae</taxon>
        <taxon>Agaricales</taxon>
        <taxon>Marasmiineae</taxon>
        <taxon>Omphalotaceae</taxon>
        <taxon>Marasmiellus</taxon>
    </lineage>
</organism>
<evidence type="ECO:0008006" key="6">
    <source>
        <dbReference type="Google" id="ProtNLM"/>
    </source>
</evidence>
<dbReference type="PANTHER" id="PTHR28076">
    <property type="entry name" value="SPORULATION-SPECIFIC PROTEIN 71"/>
    <property type="match status" value="1"/>
</dbReference>
<feature type="region of interest" description="Disordered" evidence="1">
    <location>
        <begin position="657"/>
        <end position="679"/>
    </location>
</feature>
<dbReference type="EMBL" id="JBANRG010000003">
    <property type="protein sequence ID" value="KAK7469124.1"/>
    <property type="molecule type" value="Genomic_DNA"/>
</dbReference>
<feature type="domain" description="Mug56/Spo71 PH" evidence="2">
    <location>
        <begin position="901"/>
        <end position="1042"/>
    </location>
</feature>
<proteinExistence type="predicted"/>
<feature type="region of interest" description="Disordered" evidence="1">
    <location>
        <begin position="1"/>
        <end position="20"/>
    </location>
</feature>
<name>A0ABR1JXS7_9AGAR</name>
<feature type="domain" description="Prospore membrane adapter protein SPO71 PH" evidence="3">
    <location>
        <begin position="347"/>
        <end position="491"/>
    </location>
</feature>
<gene>
    <name evidence="4" type="ORF">VKT23_003615</name>
</gene>
<feature type="compositionally biased region" description="Basic and acidic residues" evidence="1">
    <location>
        <begin position="727"/>
        <end position="741"/>
    </location>
</feature>
<evidence type="ECO:0000259" key="2">
    <source>
        <dbReference type="Pfam" id="PF15404"/>
    </source>
</evidence>
<evidence type="ECO:0000259" key="3">
    <source>
        <dbReference type="Pfam" id="PF23207"/>
    </source>
</evidence>
<sequence>MPPPIFSRPSSSSVPTTSSQIAEEDAAHILKRYFLGPMPENVLLQQDAHQIAKRKRFFHLSNGSRESDEASHMMKNYALRFFLNEGGREEEWGEQEERSTREEMLRRWQEGEWGQIISLRRKGQKDSKRTTTRWVGNSFEVGNIVGVNIFLEAEALSRISSRTSAQSNPYLPLDLAADQVMSTNVTAGPTETFVTAPSELPGSSAESVDVATSTIDQRLLSADEGEAGPSSSSPSSSTALLPPRPPPSPRLDSSPSEARSEPPNPTRRPIIRLPSFAKSDAGIAKDKGKKVVHYDLSPISPSPLPTSPTPASPADVLVRTHSEVADTSAGAMSDSAFVDDYTDGEKVILRDRMFVRIYSNSNTLANFTEEIHRTTKELHYEDWAEFLVAWRKGRIELYHNHTVPGKEWITGHKHLSYTILLDNDNTHLSLYSFVDLSFCITALPTHRFYNPLKNRWDIKPSKEGTSIFIFKLKSRSRSYDWVWKLWRAKGNDLPPSVEVRNPRLESKVKINTPGVDTAEALKVFSRDNIIGLCIHSLSKVSDWKYVIEREVAEGKALQLAWRNGTFLDWIWLDEDVDGQPRRSNVLCGLAIKQSKIPLQLEIRLGDHYPSFVHLKSGEKLLEPPAIEGYLSRIKPSTRQKEQVYLCTHGAYLFSLRPSDANPPTPLEMQLDQGNTDDPQEYAEQLRKSEVQRGVTQIMKAMGVGELTSILAVRRAFQVAVKPTHIFKHDDEVHSDGSPPDREPEDDGDEGGHEALNKADDQNHMKMKRSFELLLKSGRVVRFETHSRRVASEWVERLRELITFWKARLRQDTQDEMNLAQTRRPRVTPLMHVDDDHIMYTKPLPDDNSPLPSLGNLYNWCVLDGCRSITRNGKAFMRKGLSGGYKLTHLFLVSEYLLQFRVGPKSSLQTHMRKSRIPLVDAYIFSGYFAAQCLPSRQFDVNAENLPRRYQDGLEVDDSEEDRLFVICYRTPAASELKRQVQEHQTGEPLAEENGTEIPNPKKSPSSALPKPPSLDAKRKLAIFRTRSRLERDAWMFALNSEIERIVRKRKQWEGRIRNEGELMDI</sequence>
<evidence type="ECO:0000313" key="5">
    <source>
        <dbReference type="Proteomes" id="UP001498398"/>
    </source>
</evidence>
<feature type="compositionally biased region" description="Low complexity" evidence="1">
    <location>
        <begin position="7"/>
        <end position="19"/>
    </location>
</feature>
<keyword evidence="5" id="KW-1185">Reference proteome</keyword>
<dbReference type="Pfam" id="PF15404">
    <property type="entry name" value="PH_4"/>
    <property type="match status" value="1"/>
</dbReference>
<dbReference type="Proteomes" id="UP001498398">
    <property type="component" value="Unassembled WGS sequence"/>
</dbReference>
<evidence type="ECO:0000256" key="1">
    <source>
        <dbReference type="SAM" id="MobiDB-lite"/>
    </source>
</evidence>
<evidence type="ECO:0000313" key="4">
    <source>
        <dbReference type="EMBL" id="KAK7469124.1"/>
    </source>
</evidence>
<accession>A0ABR1JXS7</accession>
<dbReference type="InterPro" id="IPR040345">
    <property type="entry name" value="Mug56/Spo71"/>
</dbReference>
<feature type="compositionally biased region" description="Low complexity" evidence="1">
    <location>
        <begin position="229"/>
        <end position="241"/>
    </location>
</feature>
<feature type="region of interest" description="Disordered" evidence="1">
    <location>
        <begin position="223"/>
        <end position="284"/>
    </location>
</feature>
<dbReference type="InterPro" id="IPR039486">
    <property type="entry name" value="Mug56/Spo71_PH"/>
</dbReference>
<feature type="region of interest" description="Disordered" evidence="1">
    <location>
        <begin position="727"/>
        <end position="762"/>
    </location>
</feature>
<dbReference type="InterPro" id="IPR057379">
    <property type="entry name" value="PH_SPO71"/>
</dbReference>
<protein>
    <recommendedName>
        <fullName evidence="6">Pleckstrin homology domain-containing protein</fullName>
    </recommendedName>
</protein>
<comment type="caution">
    <text evidence="4">The sequence shown here is derived from an EMBL/GenBank/DDBJ whole genome shotgun (WGS) entry which is preliminary data.</text>
</comment>
<feature type="compositionally biased region" description="Low complexity" evidence="1">
    <location>
        <begin position="998"/>
        <end position="1008"/>
    </location>
</feature>
<feature type="region of interest" description="Disordered" evidence="1">
    <location>
        <begin position="979"/>
        <end position="1013"/>
    </location>
</feature>
<dbReference type="Pfam" id="PF23207">
    <property type="entry name" value="PH_SPO71"/>
    <property type="match status" value="1"/>
</dbReference>
<reference evidence="4 5" key="1">
    <citation type="submission" date="2024-01" db="EMBL/GenBank/DDBJ databases">
        <title>A draft genome for the cacao thread blight pathogen Marasmiellus scandens.</title>
        <authorList>
            <person name="Baruah I.K."/>
            <person name="Leung J."/>
            <person name="Bukari Y."/>
            <person name="Amoako-Attah I."/>
            <person name="Meinhardt L.W."/>
            <person name="Bailey B.A."/>
            <person name="Cohen S.P."/>
        </authorList>
    </citation>
    <scope>NUCLEOTIDE SEQUENCE [LARGE SCALE GENOMIC DNA]</scope>
    <source>
        <strain evidence="4 5">GH-19</strain>
    </source>
</reference>